<dbReference type="Pfam" id="PF13812">
    <property type="entry name" value="PPR_3"/>
    <property type="match status" value="2"/>
</dbReference>
<dbReference type="VEuPathDB" id="TriTrypDB:ADEAN_000378000"/>
<dbReference type="InterPro" id="IPR011990">
    <property type="entry name" value="TPR-like_helical_dom_sf"/>
</dbReference>
<dbReference type="AlphaFoldDB" id="A0A7G2C979"/>
<dbReference type="GO" id="GO:0009507">
    <property type="term" value="C:chloroplast"/>
    <property type="evidence" value="ECO:0007669"/>
    <property type="project" value="TreeGrafter"/>
</dbReference>
<dbReference type="EMBL" id="LR877150">
    <property type="protein sequence ID" value="CAD2216318.1"/>
    <property type="molecule type" value="Genomic_DNA"/>
</dbReference>
<dbReference type="NCBIfam" id="TIGR00756">
    <property type="entry name" value="PPR"/>
    <property type="match status" value="2"/>
</dbReference>
<dbReference type="Gene3D" id="1.25.40.10">
    <property type="entry name" value="Tetratricopeptide repeat domain"/>
    <property type="match status" value="4"/>
</dbReference>
<dbReference type="Pfam" id="PF01535">
    <property type="entry name" value="PPR"/>
    <property type="match status" value="1"/>
</dbReference>
<gene>
    <name evidence="3" type="ORF">ADEAN_000378000</name>
</gene>
<dbReference type="GO" id="GO:0031930">
    <property type="term" value="P:mitochondria-nucleus signaling pathway"/>
    <property type="evidence" value="ECO:0007669"/>
    <property type="project" value="TreeGrafter"/>
</dbReference>
<feature type="repeat" description="PPR" evidence="2">
    <location>
        <begin position="85"/>
        <end position="119"/>
    </location>
</feature>
<dbReference type="Pfam" id="PF13041">
    <property type="entry name" value="PPR_2"/>
    <property type="match status" value="2"/>
</dbReference>
<organism evidence="3 4">
    <name type="scientific">Angomonas deanei</name>
    <dbReference type="NCBI Taxonomy" id="59799"/>
    <lineage>
        <taxon>Eukaryota</taxon>
        <taxon>Discoba</taxon>
        <taxon>Euglenozoa</taxon>
        <taxon>Kinetoplastea</taxon>
        <taxon>Metakinetoplastina</taxon>
        <taxon>Trypanosomatida</taxon>
        <taxon>Trypanosomatidae</taxon>
        <taxon>Strigomonadinae</taxon>
        <taxon>Angomonas</taxon>
    </lineage>
</organism>
<dbReference type="Proteomes" id="UP000515908">
    <property type="component" value="Chromosome 06"/>
</dbReference>
<proteinExistence type="predicted"/>
<evidence type="ECO:0000313" key="4">
    <source>
        <dbReference type="Proteomes" id="UP000515908"/>
    </source>
</evidence>
<feature type="repeat" description="PPR" evidence="2">
    <location>
        <begin position="156"/>
        <end position="190"/>
    </location>
</feature>
<reference evidence="3 4" key="1">
    <citation type="submission" date="2020-08" db="EMBL/GenBank/DDBJ databases">
        <authorList>
            <person name="Newling K."/>
            <person name="Davey J."/>
            <person name="Forrester S."/>
        </authorList>
    </citation>
    <scope>NUCLEOTIDE SEQUENCE [LARGE SCALE GENOMIC DNA]</scope>
    <source>
        <strain evidence="4">Crithidia deanei Carvalho (ATCC PRA-265)</strain>
    </source>
</reference>
<evidence type="ECO:0000313" key="3">
    <source>
        <dbReference type="EMBL" id="CAD2216318.1"/>
    </source>
</evidence>
<accession>A0A7G2C979</accession>
<evidence type="ECO:0000256" key="2">
    <source>
        <dbReference type="PROSITE-ProRule" id="PRU00708"/>
    </source>
</evidence>
<dbReference type="PANTHER" id="PTHR47936">
    <property type="entry name" value="PPR_LONG DOMAIN-CONTAINING PROTEIN"/>
    <property type="match status" value="1"/>
</dbReference>
<name>A0A7G2C979_9TRYP</name>
<protein>
    <submittedName>
        <fullName evidence="3">Pentacotripeptide-repeat region of PRORP/Pentatricopeptide repeat domain/PPR repeat family/PPR repeat, putative</fullName>
    </submittedName>
</protein>
<sequence length="689" mass="79153">MIREGIPLNTVTYNLLMKRLIPFKDSPIFSLYEELKGEGMKKNSSVRPDLETYRILFRACERSASYNRTFLLYQQMKEIFNVIPDTSMYNSLLGYCAAVKDVAQATYFIDEMKENGVEKDSNTYNCFMSVLVDSAPYEETLKMFREMSDNPQTAPTLRTYNTVLKAARVNDDYDRAFQIFEEMKRKGVLPDIVTYNTLLWLCEQRLDYICARGSYSKLRRTEEQKRQGKTALVELVLVLFSDIKSMHLQPNTFSYNKIFCVLYQCEDFRVFTLYDQMCASVKSANAKKEKGEYSGGVEDIFSAVDPQENCSILSNTLYLNKETFLIMIKANLHLGYPERCKPLAQVEMAKSNVHVDREMATVLWEVCEVVKDKEWADAILEELKQRGVLIDVKLYNYYLSVLSAVGDPIVFKYFDEMKVGIHSLGSAPDAETYNVILRACINESSLEKGFGVWENLTNPYASVKPNNESYCLFVHLCEMKKDTDQPLKLLQSLIEQTKVDNGEGGDKLVSEKVLHRVLRLLCHLSDKQLETLFEEVKEHKVAELPLATVETYSIAMKYYLQKGNEDMVQKLFNEIKSSNVLDVNLESYEVMLDMLYGRKDQKGLKRVFESAQVSNVKLNVKMYNKLIETAAAFENEGFAFDIIQDMKLRQIRMGESTMSVLLSSAFGRKILSDALKRNLILQFSATDGE</sequence>
<dbReference type="InterPro" id="IPR002885">
    <property type="entry name" value="PPR_rpt"/>
</dbReference>
<dbReference type="PROSITE" id="PS51375">
    <property type="entry name" value="PPR"/>
    <property type="match status" value="2"/>
</dbReference>
<dbReference type="PANTHER" id="PTHR47936:SF1">
    <property type="entry name" value="PENTATRICOPEPTIDE REPEAT-CONTAINING PROTEIN GUN1, CHLOROPLASTIC"/>
    <property type="match status" value="1"/>
</dbReference>
<keyword evidence="1" id="KW-0677">Repeat</keyword>
<evidence type="ECO:0000256" key="1">
    <source>
        <dbReference type="ARBA" id="ARBA00022737"/>
    </source>
</evidence>
<keyword evidence="4" id="KW-1185">Reference proteome</keyword>